<evidence type="ECO:0000313" key="2">
    <source>
        <dbReference type="Proteomes" id="UP001549098"/>
    </source>
</evidence>
<dbReference type="EMBL" id="JBEPLV010000002">
    <property type="protein sequence ID" value="MET3545524.1"/>
    <property type="molecule type" value="Genomic_DNA"/>
</dbReference>
<organism evidence="1 2">
    <name type="scientific">Paenibacillus favisporus</name>
    <dbReference type="NCBI Taxonomy" id="221028"/>
    <lineage>
        <taxon>Bacteria</taxon>
        <taxon>Bacillati</taxon>
        <taxon>Bacillota</taxon>
        <taxon>Bacilli</taxon>
        <taxon>Bacillales</taxon>
        <taxon>Paenibacillaceae</taxon>
        <taxon>Paenibacillus</taxon>
    </lineage>
</organism>
<protein>
    <submittedName>
        <fullName evidence="1">Uncharacterized protein</fullName>
    </submittedName>
</protein>
<dbReference type="Proteomes" id="UP001549098">
    <property type="component" value="Unassembled WGS sequence"/>
</dbReference>
<comment type="caution">
    <text evidence="1">The sequence shown here is derived from an EMBL/GenBank/DDBJ whole genome shotgun (WGS) entry which is preliminary data.</text>
</comment>
<gene>
    <name evidence="1" type="ORF">ABID47_002135</name>
</gene>
<accession>A0ABV2F160</accession>
<reference evidence="1 2" key="1">
    <citation type="submission" date="2024-06" db="EMBL/GenBank/DDBJ databases">
        <title>Genomic Encyclopedia of Type Strains, Phase IV (KMG-IV): sequencing the most valuable type-strain genomes for metagenomic binning, comparative biology and taxonomic classification.</title>
        <authorList>
            <person name="Goeker M."/>
        </authorList>
    </citation>
    <scope>NUCLEOTIDE SEQUENCE [LARGE SCALE GENOMIC DNA]</scope>
    <source>
        <strain evidence="1 2">DSM 17253</strain>
    </source>
</reference>
<keyword evidence="2" id="KW-1185">Reference proteome</keyword>
<name>A0ABV2F160_9BACL</name>
<sequence>MEDKFEEIFQYAKEQPELIVIEQRKNLIAKARNR</sequence>
<evidence type="ECO:0000313" key="1">
    <source>
        <dbReference type="EMBL" id="MET3545524.1"/>
    </source>
</evidence>
<proteinExistence type="predicted"/>